<evidence type="ECO:0000313" key="2">
    <source>
        <dbReference type="EnsemblPlants" id="OBART07G16190.1"/>
    </source>
</evidence>
<name>A0A0D3GRL5_9ORYZ</name>
<accession>A0A0D3GRL5</accession>
<dbReference type="Proteomes" id="UP000026960">
    <property type="component" value="Chromosome 7"/>
</dbReference>
<feature type="region of interest" description="Disordered" evidence="1">
    <location>
        <begin position="160"/>
        <end position="191"/>
    </location>
</feature>
<reference evidence="2" key="1">
    <citation type="journal article" date="2009" name="Rice">
        <title>De Novo Next Generation Sequencing of Plant Genomes.</title>
        <authorList>
            <person name="Rounsley S."/>
            <person name="Marri P.R."/>
            <person name="Yu Y."/>
            <person name="He R."/>
            <person name="Sisneros N."/>
            <person name="Goicoechea J.L."/>
            <person name="Lee S.J."/>
            <person name="Angelova A."/>
            <person name="Kudrna D."/>
            <person name="Luo M."/>
            <person name="Affourtit J."/>
            <person name="Desany B."/>
            <person name="Knight J."/>
            <person name="Niazi F."/>
            <person name="Egholm M."/>
            <person name="Wing R.A."/>
        </authorList>
    </citation>
    <scope>NUCLEOTIDE SEQUENCE [LARGE SCALE GENOMIC DNA]</scope>
    <source>
        <strain evidence="2">cv. IRGC 105608</strain>
    </source>
</reference>
<evidence type="ECO:0000256" key="1">
    <source>
        <dbReference type="SAM" id="MobiDB-lite"/>
    </source>
</evidence>
<dbReference type="PaxDb" id="65489-OBART07G16190.1"/>
<dbReference type="Gramene" id="OBART07G16190.1">
    <property type="protein sequence ID" value="OBART07G16190.1"/>
    <property type="gene ID" value="OBART07G16190"/>
</dbReference>
<proteinExistence type="predicted"/>
<organism evidence="2">
    <name type="scientific">Oryza barthii</name>
    <dbReference type="NCBI Taxonomy" id="65489"/>
    <lineage>
        <taxon>Eukaryota</taxon>
        <taxon>Viridiplantae</taxon>
        <taxon>Streptophyta</taxon>
        <taxon>Embryophyta</taxon>
        <taxon>Tracheophyta</taxon>
        <taxon>Spermatophyta</taxon>
        <taxon>Magnoliopsida</taxon>
        <taxon>Liliopsida</taxon>
        <taxon>Poales</taxon>
        <taxon>Poaceae</taxon>
        <taxon>BOP clade</taxon>
        <taxon>Oryzoideae</taxon>
        <taxon>Oryzeae</taxon>
        <taxon>Oryzinae</taxon>
        <taxon>Oryza</taxon>
    </lineage>
</organism>
<dbReference type="HOGENOM" id="CLU_1241758_0_0_1"/>
<dbReference type="EnsemblPlants" id="OBART07G16190.1">
    <property type="protein sequence ID" value="OBART07G16190.1"/>
    <property type="gene ID" value="OBART07G16190"/>
</dbReference>
<protein>
    <submittedName>
        <fullName evidence="2">Uncharacterized protein</fullName>
    </submittedName>
</protein>
<reference evidence="2" key="2">
    <citation type="submission" date="2015-03" db="UniProtKB">
        <authorList>
            <consortium name="EnsemblPlants"/>
        </authorList>
    </citation>
    <scope>IDENTIFICATION</scope>
</reference>
<evidence type="ECO:0000313" key="3">
    <source>
        <dbReference type="Proteomes" id="UP000026960"/>
    </source>
</evidence>
<dbReference type="AlphaFoldDB" id="A0A0D3GRL5"/>
<keyword evidence="3" id="KW-1185">Reference proteome</keyword>
<sequence>MAVLGVARQRGDLGNTVVVGVDDLLHVHEGGEEVILGADVAEAITVCAAVEVQEAEGHLRFGATVGQRQPRSAAWAHHVAVASDGFIAYVRHRRLFRSSTLETLCAMSNNRGARSGAFTIPDRASSSADQWSCMYTVVISSGSSPLEPLCTMLNSRGARSGAFTIPATPHPPPTNGRRRSQRTRQAPASPLRPLYPAMWWGMRSVAKEKDRREVGKREEGEGR</sequence>